<sequence length="298" mass="32984">MSDAPSDKDFPSFASTRSQKAKEKDTKKPTVHGPSADANTNVSEPHLDMSLILSEIKANGSRLDRITSHLEGIANSVSCLQNSFTALSERVTGAESRLEETERRISSAEDSATATEKQVANLKMMVDQLQSKVDDLENRGRRKNLKIVGLPEKAEGSGPLSSYLQDMIPKWLDLPVNFAVLDIERAHRSPNFASSNPNSAPRSSLVRFLRFTDKEAILKAAMKKTITHNGSELRFYSDLSAGLLQKRREFGAVGKAFAARGLYRRFAYPARLRCLHNGKIRLFNDPDSAKAFLDSLDS</sequence>
<dbReference type="SUPFAM" id="SSF57997">
    <property type="entry name" value="Tropomyosin"/>
    <property type="match status" value="1"/>
</dbReference>
<keyword evidence="1" id="KW-0175">Coiled coil</keyword>
<dbReference type="Proteomes" id="UP001558613">
    <property type="component" value="Unassembled WGS sequence"/>
</dbReference>
<dbReference type="EMBL" id="JAYMGO010000007">
    <property type="protein sequence ID" value="KAL1270856.1"/>
    <property type="molecule type" value="Genomic_DNA"/>
</dbReference>
<gene>
    <name evidence="4" type="ORF">QQF64_029872</name>
</gene>
<dbReference type="InterPro" id="IPR043636">
    <property type="entry name" value="L1_RRM_dom"/>
</dbReference>
<keyword evidence="5" id="KW-1185">Reference proteome</keyword>
<evidence type="ECO:0000259" key="3">
    <source>
        <dbReference type="Pfam" id="PF02994"/>
    </source>
</evidence>
<feature type="region of interest" description="Disordered" evidence="2">
    <location>
        <begin position="1"/>
        <end position="43"/>
    </location>
</feature>
<protein>
    <recommendedName>
        <fullName evidence="3">L1 transposable element RRM domain-containing protein</fullName>
    </recommendedName>
</protein>
<feature type="domain" description="L1 transposable element RRM" evidence="3">
    <location>
        <begin position="142"/>
        <end position="236"/>
    </location>
</feature>
<dbReference type="PANTHER" id="PTHR11505">
    <property type="entry name" value="L1 TRANSPOSABLE ELEMENT-RELATED"/>
    <property type="match status" value="1"/>
</dbReference>
<name>A0ABR3N212_9TELE</name>
<organism evidence="4 5">
    <name type="scientific">Cirrhinus molitorella</name>
    <name type="common">mud carp</name>
    <dbReference type="NCBI Taxonomy" id="172907"/>
    <lineage>
        <taxon>Eukaryota</taxon>
        <taxon>Metazoa</taxon>
        <taxon>Chordata</taxon>
        <taxon>Craniata</taxon>
        <taxon>Vertebrata</taxon>
        <taxon>Euteleostomi</taxon>
        <taxon>Actinopterygii</taxon>
        <taxon>Neopterygii</taxon>
        <taxon>Teleostei</taxon>
        <taxon>Ostariophysi</taxon>
        <taxon>Cypriniformes</taxon>
        <taxon>Cyprinidae</taxon>
        <taxon>Labeoninae</taxon>
        <taxon>Labeonini</taxon>
        <taxon>Cirrhinus</taxon>
    </lineage>
</organism>
<dbReference type="InterPro" id="IPR004244">
    <property type="entry name" value="Transposase_22"/>
</dbReference>
<evidence type="ECO:0000313" key="4">
    <source>
        <dbReference type="EMBL" id="KAL1270856.1"/>
    </source>
</evidence>
<dbReference type="Pfam" id="PF02994">
    <property type="entry name" value="Transposase_22"/>
    <property type="match status" value="1"/>
</dbReference>
<dbReference type="Gene3D" id="1.20.5.340">
    <property type="match status" value="1"/>
</dbReference>
<dbReference type="Gene3D" id="3.30.70.1820">
    <property type="entry name" value="L1 transposable element, RRM domain"/>
    <property type="match status" value="1"/>
</dbReference>
<accession>A0ABR3N212</accession>
<feature type="coiled-coil region" evidence="1">
    <location>
        <begin position="84"/>
        <end position="146"/>
    </location>
</feature>
<dbReference type="Gene3D" id="3.30.250.20">
    <property type="entry name" value="L1 transposable element, C-terminal domain"/>
    <property type="match status" value="1"/>
</dbReference>
<comment type="caution">
    <text evidence="4">The sequence shown here is derived from an EMBL/GenBank/DDBJ whole genome shotgun (WGS) entry which is preliminary data.</text>
</comment>
<dbReference type="InterPro" id="IPR042566">
    <property type="entry name" value="L1_C"/>
</dbReference>
<evidence type="ECO:0000256" key="2">
    <source>
        <dbReference type="SAM" id="MobiDB-lite"/>
    </source>
</evidence>
<proteinExistence type="predicted"/>
<evidence type="ECO:0000313" key="5">
    <source>
        <dbReference type="Proteomes" id="UP001558613"/>
    </source>
</evidence>
<evidence type="ECO:0000256" key="1">
    <source>
        <dbReference type="SAM" id="Coils"/>
    </source>
</evidence>
<reference evidence="4 5" key="1">
    <citation type="submission" date="2023-09" db="EMBL/GenBank/DDBJ databases">
        <authorList>
            <person name="Wang M."/>
        </authorList>
    </citation>
    <scope>NUCLEOTIDE SEQUENCE [LARGE SCALE GENOMIC DNA]</scope>
    <source>
        <strain evidence="4">GT-2023</strain>
        <tissue evidence="4">Liver</tissue>
    </source>
</reference>
<feature type="compositionally biased region" description="Basic and acidic residues" evidence="2">
    <location>
        <begin position="1"/>
        <end position="10"/>
    </location>
</feature>